<gene>
    <name evidence="7" type="ORF">QL104_12065</name>
</gene>
<dbReference type="SUPFAM" id="SSF46689">
    <property type="entry name" value="Homeodomain-like"/>
    <property type="match status" value="2"/>
</dbReference>
<dbReference type="InterPro" id="IPR009057">
    <property type="entry name" value="Homeodomain-like_sf"/>
</dbReference>
<comment type="function">
    <text evidence="5">Regulatory protein of the TOL plasmid xyl operons. XylS activates the xylXYZLTEGFJQKIH operon required for the degradation of toluene, m-xylene and p-xylene.</text>
</comment>
<keyword evidence="8" id="KW-1185">Reference proteome</keyword>
<dbReference type="Pfam" id="PF12833">
    <property type="entry name" value="HTH_18"/>
    <property type="match status" value="1"/>
</dbReference>
<dbReference type="InterPro" id="IPR050204">
    <property type="entry name" value="AraC_XylS_family_regulators"/>
</dbReference>
<keyword evidence="2" id="KW-0805">Transcription regulation</keyword>
<keyword evidence="4" id="KW-0804">Transcription</keyword>
<dbReference type="RefSeq" id="WP_282878304.1">
    <property type="nucleotide sequence ID" value="NZ_CP133164.1"/>
</dbReference>
<dbReference type="Gene3D" id="1.10.10.60">
    <property type="entry name" value="Homeodomain-like"/>
    <property type="match status" value="1"/>
</dbReference>
<evidence type="ECO:0000259" key="6">
    <source>
        <dbReference type="PROSITE" id="PS01124"/>
    </source>
</evidence>
<evidence type="ECO:0000313" key="7">
    <source>
        <dbReference type="EMBL" id="WMN20086.1"/>
    </source>
</evidence>
<dbReference type="InterPro" id="IPR018062">
    <property type="entry name" value="HTH_AraC-typ_CS"/>
</dbReference>
<dbReference type="SMART" id="SM00342">
    <property type="entry name" value="HTH_ARAC"/>
    <property type="match status" value="1"/>
</dbReference>
<evidence type="ECO:0000256" key="5">
    <source>
        <dbReference type="ARBA" id="ARBA00037345"/>
    </source>
</evidence>
<sequence length="325" mass="36500">MNDEPGVEQAVQVCSHSTSDIDELASSVCGWDQRYDQLSPGRYHGNLTECWIDDIQVIRERSNLCLHQMGYSWSGARVFGIPMVQSGAARFGTQVIEAAAPVTLGPGQELDYRTPPTLDVISIVLSAEKLSQLSLALDGFDLESVLGGSHCLASNAPRLMELRALLQALARVFEFAPELLAYPAVRKGLRHTLVTSLLEAFSHQDNRYEGNQRTLQHKLIVERAKRYILESPQEPPTIAELCAMIGVSRRTLQTCFQEIMGTNPVHYLRAVRLNQVRRALRQSTTHKPKVQDIACTWGFWHLSSFTADYKRMFGELPSQTLHRPR</sequence>
<dbReference type="InterPro" id="IPR018060">
    <property type="entry name" value="HTH_AraC"/>
</dbReference>
<evidence type="ECO:0000313" key="8">
    <source>
        <dbReference type="Proteomes" id="UP001237292"/>
    </source>
</evidence>
<dbReference type="PANTHER" id="PTHR46796:SF12">
    <property type="entry name" value="HTH-TYPE DNA-BINDING TRANSCRIPTIONAL ACTIVATOR EUTR"/>
    <property type="match status" value="1"/>
</dbReference>
<reference evidence="7 8" key="1">
    <citation type="journal article" date="2023" name="Access Microbiol">
        <title>The genome of a steinernematid-associated Pseudomonas piscis bacterium encodes the biosynthesis of insect toxins.</title>
        <authorList>
            <person name="Awori R.M."/>
            <person name="Hendre P."/>
            <person name="Amugune N.O."/>
        </authorList>
    </citation>
    <scope>NUCLEOTIDE SEQUENCE [LARGE SCALE GENOMIC DNA]</scope>
    <source>
        <strain evidence="7 8">75</strain>
    </source>
</reference>
<accession>A0ABY9NND3</accession>
<protein>
    <submittedName>
        <fullName evidence="7">Helix-turn-helix domain-containing protein</fullName>
    </submittedName>
</protein>
<organism evidence="7 8">
    <name type="scientific">Pseudomonas piscis</name>
    <dbReference type="NCBI Taxonomy" id="2614538"/>
    <lineage>
        <taxon>Bacteria</taxon>
        <taxon>Pseudomonadati</taxon>
        <taxon>Pseudomonadota</taxon>
        <taxon>Gammaproteobacteria</taxon>
        <taxon>Pseudomonadales</taxon>
        <taxon>Pseudomonadaceae</taxon>
        <taxon>Pseudomonas</taxon>
    </lineage>
</organism>
<evidence type="ECO:0000256" key="2">
    <source>
        <dbReference type="ARBA" id="ARBA00023015"/>
    </source>
</evidence>
<evidence type="ECO:0000256" key="4">
    <source>
        <dbReference type="ARBA" id="ARBA00023163"/>
    </source>
</evidence>
<name>A0ABY9NND3_9PSED</name>
<keyword evidence="3" id="KW-0238">DNA-binding</keyword>
<evidence type="ECO:0000256" key="1">
    <source>
        <dbReference type="ARBA" id="ARBA00004496"/>
    </source>
</evidence>
<dbReference type="Proteomes" id="UP001237292">
    <property type="component" value="Chromosome"/>
</dbReference>
<proteinExistence type="predicted"/>
<dbReference type="PANTHER" id="PTHR46796">
    <property type="entry name" value="HTH-TYPE TRANSCRIPTIONAL ACTIVATOR RHAS-RELATED"/>
    <property type="match status" value="1"/>
</dbReference>
<evidence type="ECO:0000256" key="3">
    <source>
        <dbReference type="ARBA" id="ARBA00023125"/>
    </source>
</evidence>
<dbReference type="PROSITE" id="PS01124">
    <property type="entry name" value="HTH_ARAC_FAMILY_2"/>
    <property type="match status" value="1"/>
</dbReference>
<comment type="subcellular location">
    <subcellularLocation>
        <location evidence="1">Cytoplasm</location>
    </subcellularLocation>
</comment>
<dbReference type="PROSITE" id="PS00041">
    <property type="entry name" value="HTH_ARAC_FAMILY_1"/>
    <property type="match status" value="1"/>
</dbReference>
<dbReference type="EMBL" id="CP133164">
    <property type="protein sequence ID" value="WMN20086.1"/>
    <property type="molecule type" value="Genomic_DNA"/>
</dbReference>
<feature type="domain" description="HTH araC/xylS-type" evidence="6">
    <location>
        <begin position="222"/>
        <end position="323"/>
    </location>
</feature>